<gene>
    <name evidence="1" type="ORF">HZH68_015243</name>
</gene>
<reference evidence="1" key="1">
    <citation type="journal article" date="2020" name="G3 (Bethesda)">
        <title>High-Quality Assemblies for Three Invasive Social Wasps from the &lt;i&gt;Vespula&lt;/i&gt; Genus.</title>
        <authorList>
            <person name="Harrop T.W.R."/>
            <person name="Guhlin J."/>
            <person name="McLaughlin G.M."/>
            <person name="Permina E."/>
            <person name="Stockwell P."/>
            <person name="Gilligan J."/>
            <person name="Le Lec M.F."/>
            <person name="Gruber M.A.M."/>
            <person name="Quinn O."/>
            <person name="Lovegrove M."/>
            <person name="Duncan E.J."/>
            <person name="Remnant E.J."/>
            <person name="Van Eeckhoven J."/>
            <person name="Graham B."/>
            <person name="Knapp R.A."/>
            <person name="Langford K.W."/>
            <person name="Kronenberg Z."/>
            <person name="Press M.O."/>
            <person name="Eacker S.M."/>
            <person name="Wilson-Rankin E.E."/>
            <person name="Purcell J."/>
            <person name="Lester P.J."/>
            <person name="Dearden P.K."/>
        </authorList>
    </citation>
    <scope>NUCLEOTIDE SEQUENCE</scope>
    <source>
        <strain evidence="1">Linc-1</strain>
    </source>
</reference>
<protein>
    <submittedName>
        <fullName evidence="1">Uncharacterized protein</fullName>
    </submittedName>
</protein>
<name>A0A834MST0_VESGE</name>
<accession>A0A834MST0</accession>
<organism evidence="1 2">
    <name type="scientific">Vespula germanica</name>
    <name type="common">German yellow jacket</name>
    <name type="synonym">Paravespula germanica</name>
    <dbReference type="NCBI Taxonomy" id="30212"/>
    <lineage>
        <taxon>Eukaryota</taxon>
        <taxon>Metazoa</taxon>
        <taxon>Ecdysozoa</taxon>
        <taxon>Arthropoda</taxon>
        <taxon>Hexapoda</taxon>
        <taxon>Insecta</taxon>
        <taxon>Pterygota</taxon>
        <taxon>Neoptera</taxon>
        <taxon>Endopterygota</taxon>
        <taxon>Hymenoptera</taxon>
        <taxon>Apocrita</taxon>
        <taxon>Aculeata</taxon>
        <taxon>Vespoidea</taxon>
        <taxon>Vespidae</taxon>
        <taxon>Vespinae</taxon>
        <taxon>Vespula</taxon>
    </lineage>
</organism>
<sequence>MERMVKLGDGQRASAAFEESSGVVIAEIERLISMSRGARVSVLVKSESPLARALPGNGKGKSRICRFGVNVAESSAAILRTKRKTSYLADVSSRLLIGKKSGRLLPPLAAVFPAPFLASPPPRYHREKAAGSGWRLEKRAH</sequence>
<evidence type="ECO:0000313" key="2">
    <source>
        <dbReference type="Proteomes" id="UP000617340"/>
    </source>
</evidence>
<evidence type="ECO:0000313" key="1">
    <source>
        <dbReference type="EMBL" id="KAF7382324.1"/>
    </source>
</evidence>
<dbReference type="EMBL" id="JACSDZ010000020">
    <property type="protein sequence ID" value="KAF7382324.1"/>
    <property type="molecule type" value="Genomic_DNA"/>
</dbReference>
<keyword evidence="2" id="KW-1185">Reference proteome</keyword>
<proteinExistence type="predicted"/>
<dbReference type="AlphaFoldDB" id="A0A834MST0"/>
<dbReference type="Proteomes" id="UP000617340">
    <property type="component" value="Unassembled WGS sequence"/>
</dbReference>
<comment type="caution">
    <text evidence="1">The sequence shown here is derived from an EMBL/GenBank/DDBJ whole genome shotgun (WGS) entry which is preliminary data.</text>
</comment>